<keyword evidence="3" id="KW-1185">Reference proteome</keyword>
<dbReference type="OrthoDB" id="7183822at2"/>
<dbReference type="AlphaFoldDB" id="A0A3A8EVZ9"/>
<protein>
    <submittedName>
        <fullName evidence="2">Acyl-CoA dehydrogenase</fullName>
    </submittedName>
</protein>
<dbReference type="InterPro" id="IPR029069">
    <property type="entry name" value="HotDog_dom_sf"/>
</dbReference>
<organism evidence="2 3">
    <name type="scientific">Acinetobacter rongchengensis</name>
    <dbReference type="NCBI Taxonomy" id="2419601"/>
    <lineage>
        <taxon>Bacteria</taxon>
        <taxon>Pseudomonadati</taxon>
        <taxon>Pseudomonadota</taxon>
        <taxon>Gammaproteobacteria</taxon>
        <taxon>Moraxellales</taxon>
        <taxon>Moraxellaceae</taxon>
        <taxon>Acinetobacter</taxon>
    </lineage>
</organism>
<feature type="domain" description="FAS1-like dehydratase" evidence="1">
    <location>
        <begin position="76"/>
        <end position="133"/>
    </location>
</feature>
<gene>
    <name evidence="2" type="ORF">D7V20_05615</name>
</gene>
<comment type="caution">
    <text evidence="2">The sequence shown here is derived from an EMBL/GenBank/DDBJ whole genome shotgun (WGS) entry which is preliminary data.</text>
</comment>
<dbReference type="Gene3D" id="3.10.129.10">
    <property type="entry name" value="Hotdog Thioesterase"/>
    <property type="match status" value="1"/>
</dbReference>
<dbReference type="GO" id="GO:0019171">
    <property type="term" value="F:(3R)-hydroxyacyl-[acyl-carrier-protein] dehydratase activity"/>
    <property type="evidence" value="ECO:0007669"/>
    <property type="project" value="TreeGrafter"/>
</dbReference>
<dbReference type="EMBL" id="RAXT01000007">
    <property type="protein sequence ID" value="RKG39032.1"/>
    <property type="molecule type" value="Genomic_DNA"/>
</dbReference>
<sequence length="278" mass="31437">MNTLNVMDWLGRKETLEDTLRLQPAHFMQATLDQDPSLKLGDRLPALWHWIYFLEAKPASQLGRDGHPKKGGFLPPVSLPRRMWAGGRFSFIAPIPLGSEVKKVSSIKDISYKHGRTGELCFVTVLHEFYVNDVLALTEEQDIVYREDPQPNVQQPEPLAAPDHAEFSETISPNQVLLYRYSALTFNGHRIHYDVDYARDVEGYEGLVFHGPLTATLLVDLATRTFGRQPSEFSFKGLAPITANHDFKIEGVREGNVMHLWARRHDGALAMKAQAVFS</sequence>
<evidence type="ECO:0000313" key="3">
    <source>
        <dbReference type="Proteomes" id="UP000280405"/>
    </source>
</evidence>
<reference evidence="2 3" key="1">
    <citation type="submission" date="2018-09" db="EMBL/GenBank/DDBJ databases">
        <title>The draft genome of Acinetobacter spp. strains.</title>
        <authorList>
            <person name="Qin J."/>
            <person name="Feng Y."/>
            <person name="Zong Z."/>
        </authorList>
    </citation>
    <scope>NUCLEOTIDE SEQUENCE [LARGE SCALE GENOMIC DNA]</scope>
    <source>
        <strain evidence="2 3">WCHAc060115</strain>
    </source>
</reference>
<proteinExistence type="predicted"/>
<name>A0A3A8EVZ9_9GAMM</name>
<evidence type="ECO:0000259" key="1">
    <source>
        <dbReference type="Pfam" id="PF13452"/>
    </source>
</evidence>
<dbReference type="PANTHER" id="PTHR28152">
    <property type="entry name" value="HYDROXYACYL-THIOESTER DEHYDRATASE TYPE 2, MITOCHONDRIAL"/>
    <property type="match status" value="1"/>
</dbReference>
<dbReference type="PANTHER" id="PTHR28152:SF1">
    <property type="entry name" value="HYDROXYACYL-THIOESTER DEHYDRATASE TYPE 2, MITOCHONDRIAL"/>
    <property type="match status" value="1"/>
</dbReference>
<dbReference type="InterPro" id="IPR052741">
    <property type="entry name" value="Mitochondrial_HTD2"/>
</dbReference>
<dbReference type="SUPFAM" id="SSF54637">
    <property type="entry name" value="Thioesterase/thiol ester dehydrase-isomerase"/>
    <property type="match status" value="1"/>
</dbReference>
<dbReference type="RefSeq" id="WP_120383344.1">
    <property type="nucleotide sequence ID" value="NZ_RAXT01000007.1"/>
</dbReference>
<evidence type="ECO:0000313" key="2">
    <source>
        <dbReference type="EMBL" id="RKG39032.1"/>
    </source>
</evidence>
<dbReference type="Proteomes" id="UP000280405">
    <property type="component" value="Unassembled WGS sequence"/>
</dbReference>
<dbReference type="InterPro" id="IPR039569">
    <property type="entry name" value="FAS1-like_DH_region"/>
</dbReference>
<accession>A0A3A8EVZ9</accession>
<dbReference type="Pfam" id="PF13452">
    <property type="entry name" value="FAS1_DH_region"/>
    <property type="match status" value="1"/>
</dbReference>